<dbReference type="EMBL" id="JACBNQ010000013">
    <property type="protein sequence ID" value="NYB74778.1"/>
    <property type="molecule type" value="Genomic_DNA"/>
</dbReference>
<name>A0A974BKD2_SEDHY</name>
<dbReference type="GO" id="GO:0003677">
    <property type="term" value="F:DNA binding"/>
    <property type="evidence" value="ECO:0007669"/>
    <property type="project" value="UniProtKB-UniRule"/>
</dbReference>
<dbReference type="PRINTS" id="PR00455">
    <property type="entry name" value="HTHTETR"/>
</dbReference>
<comment type="caution">
    <text evidence="4">The sequence shown here is derived from an EMBL/GenBank/DDBJ whole genome shotgun (WGS) entry which is preliminary data.</text>
</comment>
<dbReference type="SUPFAM" id="SSF48498">
    <property type="entry name" value="Tetracyclin repressor-like, C-terminal domain"/>
    <property type="match status" value="1"/>
</dbReference>
<dbReference type="SUPFAM" id="SSF46689">
    <property type="entry name" value="Homeodomain-like"/>
    <property type="match status" value="1"/>
</dbReference>
<dbReference type="Gene3D" id="1.10.357.10">
    <property type="entry name" value="Tetracycline Repressor, domain 2"/>
    <property type="match status" value="1"/>
</dbReference>
<dbReference type="RefSeq" id="WP_179238485.1">
    <property type="nucleotide sequence ID" value="NZ_JACBNQ010000013.1"/>
</dbReference>
<dbReference type="PROSITE" id="PS01081">
    <property type="entry name" value="HTH_TETR_1"/>
    <property type="match status" value="1"/>
</dbReference>
<dbReference type="InterPro" id="IPR009057">
    <property type="entry name" value="Homeodomain-like_sf"/>
</dbReference>
<evidence type="ECO:0000313" key="4">
    <source>
        <dbReference type="EMBL" id="NYB74778.1"/>
    </source>
</evidence>
<dbReference type="PANTHER" id="PTHR30328:SF54">
    <property type="entry name" value="HTH-TYPE TRANSCRIPTIONAL REPRESSOR SCO4008"/>
    <property type="match status" value="1"/>
</dbReference>
<dbReference type="InterPro" id="IPR050109">
    <property type="entry name" value="HTH-type_TetR-like_transc_reg"/>
</dbReference>
<organism evidence="4 5">
    <name type="scientific">Sedimentibacter hydroxybenzoicus DSM 7310</name>
    <dbReference type="NCBI Taxonomy" id="1123245"/>
    <lineage>
        <taxon>Bacteria</taxon>
        <taxon>Bacillati</taxon>
        <taxon>Bacillota</taxon>
        <taxon>Tissierellia</taxon>
        <taxon>Sedimentibacter</taxon>
    </lineage>
</organism>
<dbReference type="Gene3D" id="1.10.10.60">
    <property type="entry name" value="Homeodomain-like"/>
    <property type="match status" value="1"/>
</dbReference>
<dbReference type="InterPro" id="IPR036271">
    <property type="entry name" value="Tet_transcr_reg_TetR-rel_C_sf"/>
</dbReference>
<evidence type="ECO:0000313" key="5">
    <source>
        <dbReference type="Proteomes" id="UP000611629"/>
    </source>
</evidence>
<evidence type="ECO:0000259" key="3">
    <source>
        <dbReference type="PROSITE" id="PS50977"/>
    </source>
</evidence>
<evidence type="ECO:0000256" key="2">
    <source>
        <dbReference type="PROSITE-ProRule" id="PRU00335"/>
    </source>
</evidence>
<dbReference type="PANTHER" id="PTHR30328">
    <property type="entry name" value="TRANSCRIPTIONAL REPRESSOR"/>
    <property type="match status" value="1"/>
</dbReference>
<keyword evidence="5" id="KW-1185">Reference proteome</keyword>
<gene>
    <name evidence="4" type="ORF">HZF24_11585</name>
</gene>
<evidence type="ECO:0000256" key="1">
    <source>
        <dbReference type="ARBA" id="ARBA00023125"/>
    </source>
</evidence>
<accession>A0A974BKD2</accession>
<reference evidence="4" key="1">
    <citation type="submission" date="2020-07" db="EMBL/GenBank/DDBJ databases">
        <title>Genomic analysis of a strain of Sedimentibacter Hydroxybenzoicus DSM7310.</title>
        <authorList>
            <person name="Ma S."/>
        </authorList>
    </citation>
    <scope>NUCLEOTIDE SEQUENCE</scope>
    <source>
        <strain evidence="4">DSM 7310</strain>
    </source>
</reference>
<dbReference type="InterPro" id="IPR001647">
    <property type="entry name" value="HTH_TetR"/>
</dbReference>
<dbReference type="GO" id="GO:0006355">
    <property type="term" value="P:regulation of DNA-templated transcription"/>
    <property type="evidence" value="ECO:0007669"/>
    <property type="project" value="UniProtKB-ARBA"/>
</dbReference>
<dbReference type="AlphaFoldDB" id="A0A974BKD2"/>
<feature type="domain" description="HTH tetR-type" evidence="3">
    <location>
        <begin position="4"/>
        <end position="64"/>
    </location>
</feature>
<sequence>MIDNSKRDKILEASLCEFAEYGYDKASTDRISEKAGVSKGLIFHYFGSKDNLYMIIINKCIDDFFDKFNKMKFDDSEFIQKFIQITKMKYNFFISNPMHYRILTSGFYNAPKKLQKKLELRYSELKQIGLNIIVDMIKGLPIKENISADDILIVFESFTGLMESRYLPHFTEDIDNFEEIYDVIIDEYIKLINIILYGILDQN</sequence>
<dbReference type="Pfam" id="PF00440">
    <property type="entry name" value="TetR_N"/>
    <property type="match status" value="1"/>
</dbReference>
<dbReference type="PROSITE" id="PS50977">
    <property type="entry name" value="HTH_TETR_2"/>
    <property type="match status" value="1"/>
</dbReference>
<feature type="DNA-binding region" description="H-T-H motif" evidence="2">
    <location>
        <begin position="27"/>
        <end position="46"/>
    </location>
</feature>
<dbReference type="InterPro" id="IPR023772">
    <property type="entry name" value="DNA-bd_HTH_TetR-type_CS"/>
</dbReference>
<keyword evidence="1 2" id="KW-0238">DNA-binding</keyword>
<proteinExistence type="predicted"/>
<dbReference type="Proteomes" id="UP000611629">
    <property type="component" value="Unassembled WGS sequence"/>
</dbReference>
<protein>
    <submittedName>
        <fullName evidence="4">TetR/AcrR family transcriptional regulator</fullName>
    </submittedName>
</protein>